<keyword evidence="2" id="KW-0328">Glycosyltransferase</keyword>
<dbReference type="SUPFAM" id="SSF53271">
    <property type="entry name" value="PRTase-like"/>
    <property type="match status" value="1"/>
</dbReference>
<evidence type="ECO:0000313" key="2">
    <source>
        <dbReference type="EMBL" id="SLM10832.1"/>
    </source>
</evidence>
<reference evidence="2" key="1">
    <citation type="submission" date="2017-02" db="EMBL/GenBank/DDBJ databases">
        <authorList>
            <person name="Regsiter A."/>
            <person name="William W."/>
        </authorList>
    </citation>
    <scope>NUCLEOTIDE SEQUENCE</scope>
    <source>
        <strain evidence="2">Bib</strain>
    </source>
</reference>
<dbReference type="GO" id="GO:0004845">
    <property type="term" value="F:uracil phosphoribosyltransferase activity"/>
    <property type="evidence" value="ECO:0007669"/>
    <property type="project" value="UniProtKB-EC"/>
</dbReference>
<organism evidence="2">
    <name type="scientific">uncultured spirochete</name>
    <dbReference type="NCBI Taxonomy" id="156406"/>
    <lineage>
        <taxon>Bacteria</taxon>
        <taxon>Pseudomonadati</taxon>
        <taxon>Spirochaetota</taxon>
        <taxon>Spirochaetia</taxon>
        <taxon>Spirochaetales</taxon>
        <taxon>environmental samples</taxon>
    </lineage>
</organism>
<proteinExistence type="predicted"/>
<dbReference type="Pfam" id="PF14681">
    <property type="entry name" value="UPRTase"/>
    <property type="match status" value="1"/>
</dbReference>
<gene>
    <name evidence="2" type="primary">upp</name>
    <name evidence="2" type="ORF">SPIROBIBN47_150141</name>
</gene>
<dbReference type="EC" id="2.4.2.9" evidence="2"/>
<protein>
    <submittedName>
        <fullName evidence="2">Putative uracil phosphoribosyltransferase</fullName>
        <ecNumber evidence="2">2.4.2.9</ecNumber>
    </submittedName>
</protein>
<accession>A0A3P3XGK5</accession>
<evidence type="ECO:0000259" key="1">
    <source>
        <dbReference type="Pfam" id="PF14681"/>
    </source>
</evidence>
<dbReference type="InterPro" id="IPR029057">
    <property type="entry name" value="PRTase-like"/>
</dbReference>
<dbReference type="CDD" id="cd06223">
    <property type="entry name" value="PRTases_typeI"/>
    <property type="match status" value="1"/>
</dbReference>
<dbReference type="AlphaFoldDB" id="A0A3P3XGK5"/>
<keyword evidence="2" id="KW-0808">Transferase</keyword>
<dbReference type="EMBL" id="FWDM01000007">
    <property type="protein sequence ID" value="SLM10832.1"/>
    <property type="molecule type" value="Genomic_DNA"/>
</dbReference>
<name>A0A3P3XGK5_9SPIR</name>
<dbReference type="InterPro" id="IPR000836">
    <property type="entry name" value="PRTase_dom"/>
</dbReference>
<sequence>MEQRVSKIILKAEDLDGYLSAKDLDYLSQMDSLYRHAMVSFNILATSTSESQKHREEQTLIDLYNRMGSLMQEICAAEPRIQVYSFVSPQETHGEVSRLIAKLRDVSTGRQEFVYYIQRAFELLFTLAFGGSGRTNKNYLIVRTPVTIPVQNFAVHKIPNVDDAVHDTVMCVMLRGALLPSMILSKEIQEYSSTGYITPFALFKIKRDDTKSETTMEYVLDLDHSYFDLAQLDGKHLLFADPMNATGGSLVTVVKYLLEQGVKPASVKFFNVISALKGSLRVVRAIDNITIYTLWMDPSLNERAYIMPGLGDAGDRINGSDEEGHPRDMLRLVADYGTNITGLYRSQLRIIEETVLRHRS</sequence>
<dbReference type="Gene3D" id="3.40.50.2020">
    <property type="match status" value="1"/>
</dbReference>
<feature type="domain" description="Phosphoribosyltransferase" evidence="1">
    <location>
        <begin position="93"/>
        <end position="317"/>
    </location>
</feature>